<dbReference type="STRING" id="6669.E9H039"/>
<dbReference type="Pfam" id="PF13857">
    <property type="entry name" value="Ank_5"/>
    <property type="match status" value="1"/>
</dbReference>
<dbReference type="KEGG" id="dpx:DAPPUDRAFT_6638"/>
<proteinExistence type="predicted"/>
<dbReference type="InterPro" id="IPR036770">
    <property type="entry name" value="Ankyrin_rpt-contain_sf"/>
</dbReference>
<dbReference type="eggNOG" id="KOG4412">
    <property type="taxonomic scope" value="Eukaryota"/>
</dbReference>
<gene>
    <name evidence="4" type="ORF">DAPPUDRAFT_6638</name>
</gene>
<feature type="non-terminal residue" evidence="4">
    <location>
        <position position="1"/>
    </location>
</feature>
<protein>
    <submittedName>
        <fullName evidence="4">Uncharacterized protein</fullName>
    </submittedName>
</protein>
<evidence type="ECO:0000256" key="1">
    <source>
        <dbReference type="ARBA" id="ARBA00022737"/>
    </source>
</evidence>
<dbReference type="InterPro" id="IPR051165">
    <property type="entry name" value="Multifunctional_ANK_Repeat"/>
</dbReference>
<dbReference type="EMBL" id="GL732579">
    <property type="protein sequence ID" value="EFX74947.1"/>
    <property type="molecule type" value="Genomic_DNA"/>
</dbReference>
<feature type="repeat" description="ANK" evidence="3">
    <location>
        <begin position="14"/>
        <end position="46"/>
    </location>
</feature>
<dbReference type="PhylomeDB" id="E9H039"/>
<evidence type="ECO:0000256" key="2">
    <source>
        <dbReference type="ARBA" id="ARBA00023043"/>
    </source>
</evidence>
<dbReference type="PROSITE" id="PS50297">
    <property type="entry name" value="ANK_REP_REGION"/>
    <property type="match status" value="1"/>
</dbReference>
<feature type="non-terminal residue" evidence="4">
    <location>
        <position position="119"/>
    </location>
</feature>
<accession>E9H039</accession>
<dbReference type="Gene3D" id="1.25.40.20">
    <property type="entry name" value="Ankyrin repeat-containing domain"/>
    <property type="match status" value="1"/>
</dbReference>
<dbReference type="OrthoDB" id="19174at2759"/>
<dbReference type="SMART" id="SM00248">
    <property type="entry name" value="ANK"/>
    <property type="match status" value="2"/>
</dbReference>
<evidence type="ECO:0000256" key="3">
    <source>
        <dbReference type="PROSITE-ProRule" id="PRU00023"/>
    </source>
</evidence>
<sequence>ILTQKASINIQEEKGFSALHYAIEANALKLVLELLKNNADVNARNTPMHIALQLNNIEIGRPIRKSRYFNPTILNSEGDSALISAVKQSKIKMLHVLLISPNDYNKQDKEGKTPLHYAC</sequence>
<dbReference type="InParanoid" id="E9H039"/>
<keyword evidence="5" id="KW-1185">Reference proteome</keyword>
<dbReference type="Proteomes" id="UP000000305">
    <property type="component" value="Unassembled WGS sequence"/>
</dbReference>
<dbReference type="Pfam" id="PF13637">
    <property type="entry name" value="Ank_4"/>
    <property type="match status" value="1"/>
</dbReference>
<dbReference type="AlphaFoldDB" id="E9H039"/>
<evidence type="ECO:0000313" key="4">
    <source>
        <dbReference type="EMBL" id="EFX74947.1"/>
    </source>
</evidence>
<keyword evidence="1" id="KW-0677">Repeat</keyword>
<dbReference type="HOGENOM" id="CLU_2067230_0_0_1"/>
<name>E9H039_DAPPU</name>
<dbReference type="PANTHER" id="PTHR24123">
    <property type="entry name" value="ANKYRIN REPEAT-CONTAINING"/>
    <property type="match status" value="1"/>
</dbReference>
<dbReference type="InterPro" id="IPR002110">
    <property type="entry name" value="Ankyrin_rpt"/>
</dbReference>
<dbReference type="PROSITE" id="PS50088">
    <property type="entry name" value="ANK_REPEAT"/>
    <property type="match status" value="1"/>
</dbReference>
<dbReference type="PANTHER" id="PTHR24123:SF33">
    <property type="entry name" value="PROTEIN HOS4"/>
    <property type="match status" value="1"/>
</dbReference>
<organism evidence="4 5">
    <name type="scientific">Daphnia pulex</name>
    <name type="common">Water flea</name>
    <dbReference type="NCBI Taxonomy" id="6669"/>
    <lineage>
        <taxon>Eukaryota</taxon>
        <taxon>Metazoa</taxon>
        <taxon>Ecdysozoa</taxon>
        <taxon>Arthropoda</taxon>
        <taxon>Crustacea</taxon>
        <taxon>Branchiopoda</taxon>
        <taxon>Diplostraca</taxon>
        <taxon>Cladocera</taxon>
        <taxon>Anomopoda</taxon>
        <taxon>Daphniidae</taxon>
        <taxon>Daphnia</taxon>
    </lineage>
</organism>
<evidence type="ECO:0000313" key="5">
    <source>
        <dbReference type="Proteomes" id="UP000000305"/>
    </source>
</evidence>
<dbReference type="SUPFAM" id="SSF48403">
    <property type="entry name" value="Ankyrin repeat"/>
    <property type="match status" value="1"/>
</dbReference>
<keyword evidence="2 3" id="KW-0040">ANK repeat</keyword>
<reference evidence="4 5" key="1">
    <citation type="journal article" date="2011" name="Science">
        <title>The ecoresponsive genome of Daphnia pulex.</title>
        <authorList>
            <person name="Colbourne J.K."/>
            <person name="Pfrender M.E."/>
            <person name="Gilbert D."/>
            <person name="Thomas W.K."/>
            <person name="Tucker A."/>
            <person name="Oakley T.H."/>
            <person name="Tokishita S."/>
            <person name="Aerts A."/>
            <person name="Arnold G.J."/>
            <person name="Basu M.K."/>
            <person name="Bauer D.J."/>
            <person name="Caceres C.E."/>
            <person name="Carmel L."/>
            <person name="Casola C."/>
            <person name="Choi J.H."/>
            <person name="Detter J.C."/>
            <person name="Dong Q."/>
            <person name="Dusheyko S."/>
            <person name="Eads B.D."/>
            <person name="Frohlich T."/>
            <person name="Geiler-Samerotte K.A."/>
            <person name="Gerlach D."/>
            <person name="Hatcher P."/>
            <person name="Jogdeo S."/>
            <person name="Krijgsveld J."/>
            <person name="Kriventseva E.V."/>
            <person name="Kultz D."/>
            <person name="Laforsch C."/>
            <person name="Lindquist E."/>
            <person name="Lopez J."/>
            <person name="Manak J.R."/>
            <person name="Muller J."/>
            <person name="Pangilinan J."/>
            <person name="Patwardhan R.P."/>
            <person name="Pitluck S."/>
            <person name="Pritham E.J."/>
            <person name="Rechtsteiner A."/>
            <person name="Rho M."/>
            <person name="Rogozin I.B."/>
            <person name="Sakarya O."/>
            <person name="Salamov A."/>
            <person name="Schaack S."/>
            <person name="Shapiro H."/>
            <person name="Shiga Y."/>
            <person name="Skalitzky C."/>
            <person name="Smith Z."/>
            <person name="Souvorov A."/>
            <person name="Sung W."/>
            <person name="Tang Z."/>
            <person name="Tsuchiya D."/>
            <person name="Tu H."/>
            <person name="Vos H."/>
            <person name="Wang M."/>
            <person name="Wolf Y.I."/>
            <person name="Yamagata H."/>
            <person name="Yamada T."/>
            <person name="Ye Y."/>
            <person name="Shaw J.R."/>
            <person name="Andrews J."/>
            <person name="Crease T.J."/>
            <person name="Tang H."/>
            <person name="Lucas S.M."/>
            <person name="Robertson H.M."/>
            <person name="Bork P."/>
            <person name="Koonin E.V."/>
            <person name="Zdobnov E.M."/>
            <person name="Grigoriev I.V."/>
            <person name="Lynch M."/>
            <person name="Boore J.L."/>
        </authorList>
    </citation>
    <scope>NUCLEOTIDE SEQUENCE [LARGE SCALE GENOMIC DNA]</scope>
</reference>